<dbReference type="EMBL" id="JAPZBT010000003">
    <property type="protein sequence ID" value="KAJ5365306.1"/>
    <property type="molecule type" value="Genomic_DNA"/>
</dbReference>
<dbReference type="AlphaFoldDB" id="A0A9W9V3X1"/>
<reference evidence="1" key="2">
    <citation type="journal article" date="2023" name="IMA Fungus">
        <title>Comparative genomic study of the Penicillium genus elucidates a diverse pangenome and 15 lateral gene transfer events.</title>
        <authorList>
            <person name="Petersen C."/>
            <person name="Sorensen T."/>
            <person name="Nielsen M.R."/>
            <person name="Sondergaard T.E."/>
            <person name="Sorensen J.L."/>
            <person name="Fitzpatrick D.A."/>
            <person name="Frisvad J.C."/>
            <person name="Nielsen K.L."/>
        </authorList>
    </citation>
    <scope>NUCLEOTIDE SEQUENCE</scope>
    <source>
        <strain evidence="1">IBT 3081</strain>
    </source>
</reference>
<reference evidence="1" key="1">
    <citation type="submission" date="2022-12" db="EMBL/GenBank/DDBJ databases">
        <authorList>
            <person name="Petersen C."/>
        </authorList>
    </citation>
    <scope>NUCLEOTIDE SEQUENCE</scope>
    <source>
        <strain evidence="1">IBT 3081</strain>
    </source>
</reference>
<proteinExistence type="predicted"/>
<evidence type="ECO:0000313" key="1">
    <source>
        <dbReference type="EMBL" id="KAJ5365306.1"/>
    </source>
</evidence>
<accession>A0A9W9V3X1</accession>
<keyword evidence="2" id="KW-1185">Reference proteome</keyword>
<dbReference type="GeneID" id="81465105"/>
<organism evidence="1 2">
    <name type="scientific">Penicillium concentricum</name>
    <dbReference type="NCBI Taxonomy" id="293559"/>
    <lineage>
        <taxon>Eukaryota</taxon>
        <taxon>Fungi</taxon>
        <taxon>Dikarya</taxon>
        <taxon>Ascomycota</taxon>
        <taxon>Pezizomycotina</taxon>
        <taxon>Eurotiomycetes</taxon>
        <taxon>Eurotiomycetidae</taxon>
        <taxon>Eurotiales</taxon>
        <taxon>Aspergillaceae</taxon>
        <taxon>Penicillium</taxon>
    </lineage>
</organism>
<gene>
    <name evidence="1" type="ORF">N7517_008192</name>
</gene>
<name>A0A9W9V3X1_9EURO</name>
<sequence>MAHLLCRLLLGSPGGAQFLFKFGLGSFCPDCPTVEPREESKIFFHLASQNMNQQTTSSM</sequence>
<dbReference type="RefSeq" id="XP_056576773.1">
    <property type="nucleotide sequence ID" value="XM_056725922.1"/>
</dbReference>
<evidence type="ECO:0000313" key="2">
    <source>
        <dbReference type="Proteomes" id="UP001147752"/>
    </source>
</evidence>
<comment type="caution">
    <text evidence="1">The sequence shown here is derived from an EMBL/GenBank/DDBJ whole genome shotgun (WGS) entry which is preliminary data.</text>
</comment>
<dbReference type="OrthoDB" id="10325724at2759"/>
<dbReference type="Proteomes" id="UP001147752">
    <property type="component" value="Unassembled WGS sequence"/>
</dbReference>
<protein>
    <submittedName>
        <fullName evidence="1">Uncharacterized protein</fullName>
    </submittedName>
</protein>